<reference evidence="1 2" key="1">
    <citation type="submission" date="2018-06" db="EMBL/GenBank/DDBJ databases">
        <authorList>
            <consortium name="Pathogen Informatics"/>
            <person name="Doyle S."/>
        </authorList>
    </citation>
    <scope>NUCLEOTIDE SEQUENCE [LARGE SCALE GENOMIC DNA]</scope>
    <source>
        <strain evidence="1 2">NCTC13645</strain>
    </source>
</reference>
<dbReference type="Gene3D" id="3.10.180.10">
    <property type="entry name" value="2,3-Dihydroxybiphenyl 1,2-Dioxygenase, domain 1"/>
    <property type="match status" value="1"/>
</dbReference>
<dbReference type="STRING" id="1629.IV50_GL001025"/>
<organism evidence="1 2">
    <name type="scientific">Weissella viridescens</name>
    <name type="common">Lactobacillus viridescens</name>
    <dbReference type="NCBI Taxonomy" id="1629"/>
    <lineage>
        <taxon>Bacteria</taxon>
        <taxon>Bacillati</taxon>
        <taxon>Bacillota</taxon>
        <taxon>Bacilli</taxon>
        <taxon>Lactobacillales</taxon>
        <taxon>Lactobacillaceae</taxon>
        <taxon>Weissella</taxon>
    </lineage>
</organism>
<name>A0A380P7S0_WEIVI</name>
<dbReference type="AlphaFoldDB" id="A0A380P7S0"/>
<gene>
    <name evidence="1" type="ORF">NCTC13645_02404</name>
</gene>
<evidence type="ECO:0000313" key="1">
    <source>
        <dbReference type="EMBL" id="SUP61269.1"/>
    </source>
</evidence>
<dbReference type="EMBL" id="UHIV01000006">
    <property type="protein sequence ID" value="SUP61269.1"/>
    <property type="molecule type" value="Genomic_DNA"/>
</dbReference>
<proteinExistence type="predicted"/>
<dbReference type="SUPFAM" id="SSF54593">
    <property type="entry name" value="Glyoxalase/Bleomycin resistance protein/Dihydroxybiphenyl dioxygenase"/>
    <property type="match status" value="1"/>
</dbReference>
<dbReference type="InterPro" id="IPR029068">
    <property type="entry name" value="Glyas_Bleomycin-R_OHBP_Dase"/>
</dbReference>
<accession>A0A380P7S0</accession>
<evidence type="ECO:0000313" key="2">
    <source>
        <dbReference type="Proteomes" id="UP000254621"/>
    </source>
</evidence>
<protein>
    <submittedName>
        <fullName evidence="1">Uncharacterized protein</fullName>
    </submittedName>
</protein>
<dbReference type="Proteomes" id="UP000254621">
    <property type="component" value="Unassembled WGS sequence"/>
</dbReference>
<sequence>MRVSSFSTFKIPVADLDRAVRFYREVFDLPSTFSAHEKSHLSFQGEPLIFEPIQTEMNPTTLTITVQDTPQAIENHLINYDVPQIAPMTTDKGTSIFTLQTLKATTSTYAPKNKKVTHKLIVYVLPFYFNWPATVRV</sequence>